<protein>
    <submittedName>
        <fullName evidence="4">SUMF1/EgtB/PvdO family nonheme iron enzyme</fullName>
    </submittedName>
</protein>
<evidence type="ECO:0000313" key="5">
    <source>
        <dbReference type="Proteomes" id="UP001151081"/>
    </source>
</evidence>
<dbReference type="RefSeq" id="WP_272422854.1">
    <property type="nucleotide sequence ID" value="NZ_JAGTJJ010000022.1"/>
</dbReference>
<evidence type="ECO:0000256" key="1">
    <source>
        <dbReference type="SAM" id="MobiDB-lite"/>
    </source>
</evidence>
<dbReference type="InterPro" id="IPR042095">
    <property type="entry name" value="SUMF_sf"/>
</dbReference>
<proteinExistence type="predicted"/>
<feature type="signal peptide" evidence="2">
    <location>
        <begin position="1"/>
        <end position="22"/>
    </location>
</feature>
<dbReference type="Proteomes" id="UP001151081">
    <property type="component" value="Unassembled WGS sequence"/>
</dbReference>
<evidence type="ECO:0000313" key="4">
    <source>
        <dbReference type="EMBL" id="MDC3984642.1"/>
    </source>
</evidence>
<evidence type="ECO:0000256" key="2">
    <source>
        <dbReference type="SAM" id="SignalP"/>
    </source>
</evidence>
<feature type="compositionally biased region" description="Low complexity" evidence="1">
    <location>
        <begin position="34"/>
        <end position="45"/>
    </location>
</feature>
<dbReference type="InterPro" id="IPR016187">
    <property type="entry name" value="CTDL_fold"/>
</dbReference>
<dbReference type="Pfam" id="PF03781">
    <property type="entry name" value="FGE-sulfatase"/>
    <property type="match status" value="1"/>
</dbReference>
<reference evidence="4 5" key="1">
    <citation type="submission" date="2021-04" db="EMBL/GenBank/DDBJ databases">
        <title>Genome analysis of Polyangium sp.</title>
        <authorList>
            <person name="Li Y."/>
            <person name="Wang J."/>
        </authorList>
    </citation>
    <scope>NUCLEOTIDE SEQUENCE [LARGE SCALE GENOMIC DNA]</scope>
    <source>
        <strain evidence="4 5">SDU14</strain>
    </source>
</reference>
<organism evidence="4 5">
    <name type="scientific">Polyangium jinanense</name>
    <dbReference type="NCBI Taxonomy" id="2829994"/>
    <lineage>
        <taxon>Bacteria</taxon>
        <taxon>Pseudomonadati</taxon>
        <taxon>Myxococcota</taxon>
        <taxon>Polyangia</taxon>
        <taxon>Polyangiales</taxon>
        <taxon>Polyangiaceae</taxon>
        <taxon>Polyangium</taxon>
    </lineage>
</organism>
<sequence>MPVRWFVLVVVLAALASCKASSNDEVKPAPPSPSASAVLSAAPVPEGGALAASEKRDDAGEAPDASDAGVVDDRPLHHTTQEELLALISIAPGKKWRKRDPGEFLRRYVGPDGPGQTNQGNPALARHVISRAQCLEGLRGITLQTEAQREACGGHENMVPVYEGGDPEKAKVCVDVFEYPNRPCELPMVWVPPAHAAALCELQGKRLCTQDEWVLGCRGDPGGGEPSTYAYGSELDLDICNTNKPAAKWSDKPCDPRTIDTTWATCATNTEPSGSYPRCRSRFGVFDQHGNVAEAMTRFDPEENKVVSQLKGSAFFYVDVARRLDEPPRREVYSDHCAHDPRWHVQPIRKAFHVNYHLGFRCCYARGGRSPGR</sequence>
<dbReference type="PROSITE" id="PS51257">
    <property type="entry name" value="PROKAR_LIPOPROTEIN"/>
    <property type="match status" value="1"/>
</dbReference>
<dbReference type="EMBL" id="JAGTJJ010000022">
    <property type="protein sequence ID" value="MDC3984642.1"/>
    <property type="molecule type" value="Genomic_DNA"/>
</dbReference>
<dbReference type="SUPFAM" id="SSF56436">
    <property type="entry name" value="C-type lectin-like"/>
    <property type="match status" value="1"/>
</dbReference>
<evidence type="ECO:0000259" key="3">
    <source>
        <dbReference type="Pfam" id="PF03781"/>
    </source>
</evidence>
<dbReference type="AlphaFoldDB" id="A0A9X3X5G0"/>
<comment type="caution">
    <text evidence="4">The sequence shown here is derived from an EMBL/GenBank/DDBJ whole genome shotgun (WGS) entry which is preliminary data.</text>
</comment>
<keyword evidence="2" id="KW-0732">Signal</keyword>
<feature type="region of interest" description="Disordered" evidence="1">
    <location>
        <begin position="21"/>
        <end position="76"/>
    </location>
</feature>
<accession>A0A9X3X5G0</accession>
<feature type="domain" description="Sulfatase-modifying factor enzyme-like" evidence="3">
    <location>
        <begin position="185"/>
        <end position="299"/>
    </location>
</feature>
<name>A0A9X3X5G0_9BACT</name>
<dbReference type="Gene3D" id="3.90.1580.10">
    <property type="entry name" value="paralog of FGE (formylglycine-generating enzyme)"/>
    <property type="match status" value="1"/>
</dbReference>
<keyword evidence="5" id="KW-1185">Reference proteome</keyword>
<feature type="chain" id="PRO_5040787175" evidence="2">
    <location>
        <begin position="23"/>
        <end position="373"/>
    </location>
</feature>
<gene>
    <name evidence="4" type="ORF">KEG57_29305</name>
</gene>
<dbReference type="InterPro" id="IPR005532">
    <property type="entry name" value="SUMF_dom"/>
</dbReference>